<name>A0A5B7HVT1_PORTR</name>
<proteinExistence type="predicted"/>
<dbReference type="AlphaFoldDB" id="A0A5B7HVT1"/>
<feature type="compositionally biased region" description="Polar residues" evidence="1">
    <location>
        <begin position="50"/>
        <end position="59"/>
    </location>
</feature>
<dbReference type="Proteomes" id="UP000324222">
    <property type="component" value="Unassembled WGS sequence"/>
</dbReference>
<accession>A0A5B7HVT1</accession>
<comment type="caution">
    <text evidence="2">The sequence shown here is derived from an EMBL/GenBank/DDBJ whole genome shotgun (WGS) entry which is preliminary data.</text>
</comment>
<evidence type="ECO:0000313" key="3">
    <source>
        <dbReference type="Proteomes" id="UP000324222"/>
    </source>
</evidence>
<feature type="region of interest" description="Disordered" evidence="1">
    <location>
        <begin position="20"/>
        <end position="59"/>
    </location>
</feature>
<reference evidence="2 3" key="1">
    <citation type="submission" date="2019-05" db="EMBL/GenBank/DDBJ databases">
        <title>Another draft genome of Portunus trituberculatus and its Hox gene families provides insights of decapod evolution.</title>
        <authorList>
            <person name="Jeong J.-H."/>
            <person name="Song I."/>
            <person name="Kim S."/>
            <person name="Choi T."/>
            <person name="Kim D."/>
            <person name="Ryu S."/>
            <person name="Kim W."/>
        </authorList>
    </citation>
    <scope>NUCLEOTIDE SEQUENCE [LARGE SCALE GENOMIC DNA]</scope>
    <source>
        <tissue evidence="2">Muscle</tissue>
    </source>
</reference>
<organism evidence="2 3">
    <name type="scientific">Portunus trituberculatus</name>
    <name type="common">Swimming crab</name>
    <name type="synonym">Neptunus trituberculatus</name>
    <dbReference type="NCBI Taxonomy" id="210409"/>
    <lineage>
        <taxon>Eukaryota</taxon>
        <taxon>Metazoa</taxon>
        <taxon>Ecdysozoa</taxon>
        <taxon>Arthropoda</taxon>
        <taxon>Crustacea</taxon>
        <taxon>Multicrustacea</taxon>
        <taxon>Malacostraca</taxon>
        <taxon>Eumalacostraca</taxon>
        <taxon>Eucarida</taxon>
        <taxon>Decapoda</taxon>
        <taxon>Pleocyemata</taxon>
        <taxon>Brachyura</taxon>
        <taxon>Eubrachyura</taxon>
        <taxon>Portunoidea</taxon>
        <taxon>Portunidae</taxon>
        <taxon>Portuninae</taxon>
        <taxon>Portunus</taxon>
    </lineage>
</organism>
<evidence type="ECO:0000313" key="2">
    <source>
        <dbReference type="EMBL" id="MPC77161.1"/>
    </source>
</evidence>
<evidence type="ECO:0000256" key="1">
    <source>
        <dbReference type="SAM" id="MobiDB-lite"/>
    </source>
</evidence>
<protein>
    <submittedName>
        <fullName evidence="2">Uncharacterized protein</fullName>
    </submittedName>
</protein>
<keyword evidence="3" id="KW-1185">Reference proteome</keyword>
<dbReference type="EMBL" id="VSRR010045159">
    <property type="protein sequence ID" value="MPC77161.1"/>
    <property type="molecule type" value="Genomic_DNA"/>
</dbReference>
<gene>
    <name evidence="2" type="ORF">E2C01_071609</name>
</gene>
<sequence length="59" mass="6860">MFCCTCGTHCLMMAKRWAGVMEGRRRRPSQPPQSGSKKERFRRAQWPQRGASTGSRKWC</sequence>